<dbReference type="OrthoDB" id="9805918at2"/>
<comment type="subcellular location">
    <subcellularLocation>
        <location evidence="6">Cytoplasm</location>
    </subcellularLocation>
    <subcellularLocation>
        <location evidence="6">Cell membrane</location>
        <topology evidence="6">Peripheral membrane protein</topology>
    </subcellularLocation>
</comment>
<evidence type="ECO:0000256" key="1">
    <source>
        <dbReference type="ARBA" id="ARBA00007921"/>
    </source>
</evidence>
<protein>
    <recommendedName>
        <fullName evidence="2 6">GTPase Era</fullName>
    </recommendedName>
</protein>
<dbReference type="Proteomes" id="UP000037386">
    <property type="component" value="Unassembled WGS sequence"/>
</dbReference>
<dbReference type="InterPro" id="IPR005662">
    <property type="entry name" value="GTPase_Era-like"/>
</dbReference>
<keyword evidence="3 6" id="KW-0547">Nucleotide-binding</keyword>
<dbReference type="InterPro" id="IPR004044">
    <property type="entry name" value="KH_dom_type_2"/>
</dbReference>
<keyword evidence="5 6" id="KW-0342">GTP-binding</keyword>
<dbReference type="PRINTS" id="PR00326">
    <property type="entry name" value="GTP1OBG"/>
</dbReference>
<dbReference type="InterPro" id="IPR015946">
    <property type="entry name" value="KH_dom-like_a/b"/>
</dbReference>
<organism evidence="11 12">
    <name type="scientific">Candidatus Phytoplasma pruni</name>
    <dbReference type="NCBI Taxonomy" id="479893"/>
    <lineage>
        <taxon>Bacteria</taxon>
        <taxon>Bacillati</taxon>
        <taxon>Mycoplasmatota</taxon>
        <taxon>Mollicutes</taxon>
        <taxon>Acholeplasmatales</taxon>
        <taxon>Acholeplasmataceae</taxon>
        <taxon>Candidatus Phytoplasma</taxon>
        <taxon>16SrIII (X-disease group)</taxon>
    </lineage>
</organism>
<feature type="region of interest" description="G5" evidence="7">
    <location>
        <begin position="148"/>
        <end position="150"/>
    </location>
</feature>
<dbReference type="Gene3D" id="3.40.50.300">
    <property type="entry name" value="P-loop containing nucleotide triphosphate hydrolases"/>
    <property type="match status" value="1"/>
</dbReference>
<dbReference type="SUPFAM" id="SSF54814">
    <property type="entry name" value="Prokaryotic type KH domain (KH-domain type II)"/>
    <property type="match status" value="1"/>
</dbReference>
<dbReference type="GO" id="GO:0003924">
    <property type="term" value="F:GTPase activity"/>
    <property type="evidence" value="ECO:0007669"/>
    <property type="project" value="UniProtKB-UniRule"/>
</dbReference>
<keyword evidence="6" id="KW-0963">Cytoplasm</keyword>
<dbReference type="InterPro" id="IPR027417">
    <property type="entry name" value="P-loop_NTPase"/>
</dbReference>
<dbReference type="Pfam" id="PF07650">
    <property type="entry name" value="KH_2"/>
    <property type="match status" value="1"/>
</dbReference>
<evidence type="ECO:0000256" key="7">
    <source>
        <dbReference type="PROSITE-ProRule" id="PRU01050"/>
    </source>
</evidence>
<keyword evidence="6" id="KW-0472">Membrane</keyword>
<feature type="region of interest" description="G2" evidence="7">
    <location>
        <begin position="37"/>
        <end position="41"/>
    </location>
</feature>
<sequence length="295" mass="34060">MFKSGFITMIGNTNVGKSTLLNSLIKQKISITSSKSQTTRNKIMGIINDPHYQLIFVDTPGIHKEKYLLNNNMNSLAIQSIKDVDIVLFVVDRECTSKEEKILQTIQQHNKKVILVINKIDEIKQKILIDKIIFSYLEKFPFEHIIPLSAMTQQNVDILQDKILSLTEEGPLYFDNTMVTNVTEQEMISELVREKILYHVHEEVPHACAVTVEDMRSMEENPSLLEISVLILVEKPSQKKILIGAKGEKIKRIGTEARKDINCTLNKRIHLNVWIKVEKNWRNRINLLKQLGYMH</sequence>
<feature type="domain" description="Era-type G" evidence="10">
    <location>
        <begin position="3"/>
        <end position="169"/>
    </location>
</feature>
<dbReference type="Pfam" id="PF01926">
    <property type="entry name" value="MMR_HSR1"/>
    <property type="match status" value="1"/>
</dbReference>
<keyword evidence="6" id="KW-0690">Ribosome biogenesis</keyword>
<dbReference type="Gene3D" id="3.30.300.20">
    <property type="match status" value="1"/>
</dbReference>
<dbReference type="HAMAP" id="MF_00367">
    <property type="entry name" value="GTPase_Era"/>
    <property type="match status" value="1"/>
</dbReference>
<feature type="binding site" evidence="6">
    <location>
        <begin position="11"/>
        <end position="18"/>
    </location>
    <ligand>
        <name>GTP</name>
        <dbReference type="ChEBI" id="CHEBI:37565"/>
    </ligand>
</feature>
<dbReference type="PANTHER" id="PTHR42698:SF1">
    <property type="entry name" value="GTPASE ERA, MITOCHONDRIAL"/>
    <property type="match status" value="1"/>
</dbReference>
<dbReference type="PROSITE" id="PS51713">
    <property type="entry name" value="G_ERA"/>
    <property type="match status" value="1"/>
</dbReference>
<gene>
    <name evidence="6 11" type="primary">era</name>
    <name evidence="11" type="ORF">CPX_001436</name>
</gene>
<dbReference type="GO" id="GO:0043024">
    <property type="term" value="F:ribosomal small subunit binding"/>
    <property type="evidence" value="ECO:0007669"/>
    <property type="project" value="TreeGrafter"/>
</dbReference>
<dbReference type="PROSITE" id="PS50823">
    <property type="entry name" value="KH_TYPE_2"/>
    <property type="match status" value="1"/>
</dbReference>
<comment type="similarity">
    <text evidence="1 6 7 8">Belongs to the TRAFAC class TrmE-Era-EngA-EngB-Septin-like GTPase superfamily. Era GTPase family.</text>
</comment>
<keyword evidence="6" id="KW-1003">Cell membrane</keyword>
<evidence type="ECO:0000256" key="2">
    <source>
        <dbReference type="ARBA" id="ARBA00020484"/>
    </source>
</evidence>
<evidence type="ECO:0000256" key="6">
    <source>
        <dbReference type="HAMAP-Rule" id="MF_00367"/>
    </source>
</evidence>
<dbReference type="SUPFAM" id="SSF52540">
    <property type="entry name" value="P-loop containing nucleoside triphosphate hydrolases"/>
    <property type="match status" value="1"/>
</dbReference>
<dbReference type="GO" id="GO:0070181">
    <property type="term" value="F:small ribosomal subunit rRNA binding"/>
    <property type="evidence" value="ECO:0007669"/>
    <property type="project" value="UniProtKB-UniRule"/>
</dbReference>
<comment type="caution">
    <text evidence="11">The sequence shown here is derived from an EMBL/GenBank/DDBJ whole genome shotgun (WGS) entry which is preliminary data.</text>
</comment>
<dbReference type="AlphaFoldDB" id="A0A0M1N070"/>
<evidence type="ECO:0000313" key="11">
    <source>
        <dbReference type="EMBL" id="KOR75561.1"/>
    </source>
</evidence>
<dbReference type="PATRIC" id="fig|479893.3.peg.220"/>
<dbReference type="InterPro" id="IPR005225">
    <property type="entry name" value="Small_GTP-bd"/>
</dbReference>
<dbReference type="EMBL" id="LHCF01000004">
    <property type="protein sequence ID" value="KOR75561.1"/>
    <property type="molecule type" value="Genomic_DNA"/>
</dbReference>
<accession>A0A0M1N070</accession>
<feature type="region of interest" description="G1" evidence="7">
    <location>
        <begin position="11"/>
        <end position="18"/>
    </location>
</feature>
<name>A0A0M1N070_9MOLU</name>
<dbReference type="InterPro" id="IPR006073">
    <property type="entry name" value="GTP-bd"/>
</dbReference>
<dbReference type="GO" id="GO:0005886">
    <property type="term" value="C:plasma membrane"/>
    <property type="evidence" value="ECO:0007669"/>
    <property type="project" value="UniProtKB-SubCell"/>
</dbReference>
<keyword evidence="6" id="KW-0699">rRNA-binding</keyword>
<dbReference type="RefSeq" id="WP_053521390.1">
    <property type="nucleotide sequence ID" value="NZ_LHCF01000004.1"/>
</dbReference>
<keyword evidence="4 6" id="KW-0694">RNA-binding</keyword>
<dbReference type="CDD" id="cd22534">
    <property type="entry name" value="KH-II_Era"/>
    <property type="match status" value="1"/>
</dbReference>
<dbReference type="NCBIfam" id="NF000908">
    <property type="entry name" value="PRK00089.1"/>
    <property type="match status" value="1"/>
</dbReference>
<evidence type="ECO:0000256" key="5">
    <source>
        <dbReference type="ARBA" id="ARBA00023134"/>
    </source>
</evidence>
<proteinExistence type="inferred from homology"/>
<feature type="region of interest" description="G3" evidence="7">
    <location>
        <begin position="58"/>
        <end position="61"/>
    </location>
</feature>
<evidence type="ECO:0000256" key="3">
    <source>
        <dbReference type="ARBA" id="ARBA00022741"/>
    </source>
</evidence>
<evidence type="ECO:0000256" key="8">
    <source>
        <dbReference type="RuleBase" id="RU003761"/>
    </source>
</evidence>
<dbReference type="CDD" id="cd04163">
    <property type="entry name" value="Era"/>
    <property type="match status" value="1"/>
</dbReference>
<feature type="binding site" evidence="6">
    <location>
        <begin position="58"/>
        <end position="62"/>
    </location>
    <ligand>
        <name>GTP</name>
        <dbReference type="ChEBI" id="CHEBI:37565"/>
    </ligand>
</feature>
<dbReference type="GO" id="GO:0005829">
    <property type="term" value="C:cytosol"/>
    <property type="evidence" value="ECO:0007669"/>
    <property type="project" value="TreeGrafter"/>
</dbReference>
<feature type="binding site" evidence="6">
    <location>
        <begin position="118"/>
        <end position="121"/>
    </location>
    <ligand>
        <name>GTP</name>
        <dbReference type="ChEBI" id="CHEBI:37565"/>
    </ligand>
</feature>
<evidence type="ECO:0000256" key="4">
    <source>
        <dbReference type="ARBA" id="ARBA00022884"/>
    </source>
</evidence>
<evidence type="ECO:0000313" key="12">
    <source>
        <dbReference type="Proteomes" id="UP000037386"/>
    </source>
</evidence>
<dbReference type="NCBIfam" id="TIGR00436">
    <property type="entry name" value="era"/>
    <property type="match status" value="1"/>
</dbReference>
<reference evidence="12" key="1">
    <citation type="submission" date="2015-05" db="EMBL/GenBank/DDBJ databases">
        <title>Draft genome sequence of 'Candidatus Phytoplasma Pruni' strain CX, a plant pathogenic bacterium.</title>
        <authorList>
            <person name="Lee I.-M."/>
            <person name="Bottner-Parker K.D."/>
            <person name="Shao J."/>
            <person name="Gundersen-Rindal D.E."/>
            <person name="Zhao Y."/>
            <person name="Davis R.E."/>
        </authorList>
    </citation>
    <scope>NUCLEOTIDE SEQUENCE [LARGE SCALE GENOMIC DNA]</scope>
    <source>
        <strain evidence="12">CX</strain>
    </source>
</reference>
<dbReference type="InterPro" id="IPR030388">
    <property type="entry name" value="G_ERA_dom"/>
</dbReference>
<dbReference type="GO" id="GO:0005525">
    <property type="term" value="F:GTP binding"/>
    <property type="evidence" value="ECO:0007669"/>
    <property type="project" value="UniProtKB-UniRule"/>
</dbReference>
<dbReference type="PANTHER" id="PTHR42698">
    <property type="entry name" value="GTPASE ERA"/>
    <property type="match status" value="1"/>
</dbReference>
<comment type="function">
    <text evidence="6">An essential GTPase that binds both GDP and GTP, with rapid nucleotide exchange. Plays a role in 16S rRNA processing and 30S ribosomal subunit biogenesis and possibly also in cell cycle regulation and energy metabolism.</text>
</comment>
<dbReference type="STRING" id="479893.CPX_001436"/>
<evidence type="ECO:0000259" key="10">
    <source>
        <dbReference type="PROSITE" id="PS51713"/>
    </source>
</evidence>
<evidence type="ECO:0000259" key="9">
    <source>
        <dbReference type="PROSITE" id="PS50823"/>
    </source>
</evidence>
<dbReference type="GO" id="GO:0000028">
    <property type="term" value="P:ribosomal small subunit assembly"/>
    <property type="evidence" value="ECO:0007669"/>
    <property type="project" value="TreeGrafter"/>
</dbReference>
<dbReference type="InterPro" id="IPR009019">
    <property type="entry name" value="KH_sf_prok-type"/>
</dbReference>
<comment type="subunit">
    <text evidence="6">Monomer.</text>
</comment>
<feature type="region of interest" description="G4" evidence="7">
    <location>
        <begin position="118"/>
        <end position="121"/>
    </location>
</feature>
<dbReference type="NCBIfam" id="TIGR00231">
    <property type="entry name" value="small_GTP"/>
    <property type="match status" value="1"/>
</dbReference>
<feature type="domain" description="KH type-2" evidence="9">
    <location>
        <begin position="200"/>
        <end position="279"/>
    </location>
</feature>